<dbReference type="Pfam" id="PF13396">
    <property type="entry name" value="PLDc_N"/>
    <property type="match status" value="1"/>
</dbReference>
<dbReference type="GO" id="GO:0008808">
    <property type="term" value="F:cardiolipin synthase activity"/>
    <property type="evidence" value="ECO:0007669"/>
    <property type="project" value="UniProtKB-UniRule"/>
</dbReference>
<keyword evidence="16" id="KW-1185">Reference proteome</keyword>
<keyword evidence="3" id="KW-0444">Lipid biosynthesis</keyword>
<evidence type="ECO:0000256" key="6">
    <source>
        <dbReference type="ARBA" id="ARBA00022737"/>
    </source>
</evidence>
<dbReference type="RefSeq" id="WP_146324611.1">
    <property type="nucleotide sequence ID" value="NZ_BAABLR010000070.1"/>
</dbReference>
<keyword evidence="11" id="KW-1208">Phospholipid metabolism</keyword>
<dbReference type="GO" id="GO:0032049">
    <property type="term" value="P:cardiolipin biosynthetic process"/>
    <property type="evidence" value="ECO:0007669"/>
    <property type="project" value="UniProtKB-UniRule"/>
</dbReference>
<dbReference type="Proteomes" id="UP000320791">
    <property type="component" value="Unassembled WGS sequence"/>
</dbReference>
<keyword evidence="10" id="KW-0594">Phospholipid biosynthesis</keyword>
<keyword evidence="2" id="KW-1003">Cell membrane</keyword>
<dbReference type="EC" id="2.7.8.-" evidence="12"/>
<feature type="domain" description="PLD phosphodiesterase" evidence="14">
    <location>
        <begin position="218"/>
        <end position="245"/>
    </location>
</feature>
<dbReference type="InterPro" id="IPR022924">
    <property type="entry name" value="Cardiolipin_synthase"/>
</dbReference>
<dbReference type="PROSITE" id="PS50035">
    <property type="entry name" value="PLD"/>
    <property type="match status" value="2"/>
</dbReference>
<evidence type="ECO:0000256" key="7">
    <source>
        <dbReference type="ARBA" id="ARBA00022989"/>
    </source>
</evidence>
<evidence type="ECO:0000313" key="16">
    <source>
        <dbReference type="Proteomes" id="UP000320791"/>
    </source>
</evidence>
<evidence type="ECO:0000256" key="13">
    <source>
        <dbReference type="SAM" id="Phobius"/>
    </source>
</evidence>
<dbReference type="SMART" id="SM00155">
    <property type="entry name" value="PLDc"/>
    <property type="match status" value="2"/>
</dbReference>
<comment type="subcellular location">
    <subcellularLocation>
        <location evidence="1">Cell membrane</location>
        <topology evidence="1">Multi-pass membrane protein</topology>
    </subcellularLocation>
</comment>
<evidence type="ECO:0000256" key="12">
    <source>
        <dbReference type="NCBIfam" id="TIGR04265"/>
    </source>
</evidence>
<gene>
    <name evidence="15" type="primary">cls</name>
    <name evidence="15" type="ORF">FRX94_08045</name>
</gene>
<dbReference type="OrthoDB" id="9762009at2"/>
<dbReference type="CDD" id="cd09152">
    <property type="entry name" value="PLDc_EcCLS_like_1"/>
    <property type="match status" value="1"/>
</dbReference>
<evidence type="ECO:0000313" key="15">
    <source>
        <dbReference type="EMBL" id="TWT24512.1"/>
    </source>
</evidence>
<evidence type="ECO:0000256" key="4">
    <source>
        <dbReference type="ARBA" id="ARBA00022679"/>
    </source>
</evidence>
<sequence length="488" mass="55281">MLDINLEWWQTVGLIFDYTIKIMAIGTVPEGRKPGSSNAWLLAILVLPIVGLPLFLLMGSPYINRRRHRVQQEATAMTGDIHADLPDLPDGEDVGSELCSMVKLNRRLTGMPALPGTVVGLHTDYQATFDRMAEVIDEAKEYVHVEVYIVAWDSSTDVFFQALQRATARGVKVRLLFDQVGSWKYRGYLSLGRRLTEIGVDWHLMLPLQPWRWRFRRPDLRNHRKLVIIDGRVGFMGSQNLIDDTYLLQKNVKHDRRWIDIMVELTGPIVASMEMVFAVDWYQESGENVAIVAPNPTVKSSAENILQMVPSGPGYTTEPNLRIFNTVVHHAKERIILCSPYFIPDESLLEAITTACYRGVQVDLLVNEESDQFMVGHAQSSYYQGLLEAGVNIHLYRAPAVLHSKFMVADPHADAVAIMGSSNMDMRSFGLNYEVSVMAARGVLIDQLTDLAEVYINNSRPLPLSEWSERGFWRRYIDNAMRLTSALQ</sequence>
<feature type="domain" description="PLD phosphodiesterase" evidence="14">
    <location>
        <begin position="398"/>
        <end position="428"/>
    </location>
</feature>
<keyword evidence="6" id="KW-0677">Repeat</keyword>
<proteinExistence type="predicted"/>
<comment type="caution">
    <text evidence="15">The sequence shown here is derived from an EMBL/GenBank/DDBJ whole genome shotgun (WGS) entry which is preliminary data.</text>
</comment>
<protein>
    <recommendedName>
        <fullName evidence="12">Cardiolipin synthase</fullName>
        <ecNumber evidence="12">2.7.8.-</ecNumber>
    </recommendedName>
</protein>
<organism evidence="15 16">
    <name type="scientific">Corynebacterium canis</name>
    <dbReference type="NCBI Taxonomy" id="679663"/>
    <lineage>
        <taxon>Bacteria</taxon>
        <taxon>Bacillati</taxon>
        <taxon>Actinomycetota</taxon>
        <taxon>Actinomycetes</taxon>
        <taxon>Mycobacteriales</taxon>
        <taxon>Corynebacteriaceae</taxon>
        <taxon>Corynebacterium</taxon>
    </lineage>
</organism>
<evidence type="ECO:0000256" key="2">
    <source>
        <dbReference type="ARBA" id="ARBA00022475"/>
    </source>
</evidence>
<dbReference type="InterPro" id="IPR001736">
    <property type="entry name" value="PLipase_D/transphosphatidylase"/>
</dbReference>
<keyword evidence="7 13" id="KW-1133">Transmembrane helix</keyword>
<evidence type="ECO:0000256" key="8">
    <source>
        <dbReference type="ARBA" id="ARBA00023098"/>
    </source>
</evidence>
<evidence type="ECO:0000256" key="10">
    <source>
        <dbReference type="ARBA" id="ARBA00023209"/>
    </source>
</evidence>
<reference evidence="15 16" key="1">
    <citation type="submission" date="2019-08" db="EMBL/GenBank/DDBJ databases">
        <authorList>
            <person name="Lei W."/>
        </authorList>
    </citation>
    <scope>NUCLEOTIDE SEQUENCE [LARGE SCALE GENOMIC DNA]</scope>
    <source>
        <strain evidence="15 16">CCUG 58627</strain>
    </source>
</reference>
<evidence type="ECO:0000256" key="5">
    <source>
        <dbReference type="ARBA" id="ARBA00022692"/>
    </source>
</evidence>
<dbReference type="NCBIfam" id="TIGR04265">
    <property type="entry name" value="bac_cardiolipin"/>
    <property type="match status" value="1"/>
</dbReference>
<dbReference type="Gene3D" id="3.30.870.10">
    <property type="entry name" value="Endonuclease Chain A"/>
    <property type="match status" value="2"/>
</dbReference>
<evidence type="ECO:0000256" key="9">
    <source>
        <dbReference type="ARBA" id="ARBA00023136"/>
    </source>
</evidence>
<dbReference type="InterPro" id="IPR027379">
    <property type="entry name" value="CLS_N"/>
</dbReference>
<keyword evidence="5 13" id="KW-0812">Transmembrane</keyword>
<accession>A0A5C5UG44</accession>
<dbReference type="EMBL" id="VOHM01000016">
    <property type="protein sequence ID" value="TWT24512.1"/>
    <property type="molecule type" value="Genomic_DNA"/>
</dbReference>
<dbReference type="InterPro" id="IPR025202">
    <property type="entry name" value="PLD-like_dom"/>
</dbReference>
<keyword evidence="8" id="KW-0443">Lipid metabolism</keyword>
<name>A0A5C5UG44_9CORY</name>
<evidence type="ECO:0000256" key="1">
    <source>
        <dbReference type="ARBA" id="ARBA00004651"/>
    </source>
</evidence>
<dbReference type="SUPFAM" id="SSF56024">
    <property type="entry name" value="Phospholipase D/nuclease"/>
    <property type="match status" value="2"/>
</dbReference>
<dbReference type="PANTHER" id="PTHR21248">
    <property type="entry name" value="CARDIOLIPIN SYNTHASE"/>
    <property type="match status" value="1"/>
</dbReference>
<keyword evidence="9 13" id="KW-0472">Membrane</keyword>
<evidence type="ECO:0000256" key="11">
    <source>
        <dbReference type="ARBA" id="ARBA00023264"/>
    </source>
</evidence>
<feature type="transmembrane region" description="Helical" evidence="13">
    <location>
        <begin position="39"/>
        <end position="59"/>
    </location>
</feature>
<evidence type="ECO:0000259" key="14">
    <source>
        <dbReference type="PROSITE" id="PS50035"/>
    </source>
</evidence>
<keyword evidence="4" id="KW-0808">Transferase</keyword>
<dbReference type="AlphaFoldDB" id="A0A5C5UG44"/>
<evidence type="ECO:0000256" key="3">
    <source>
        <dbReference type="ARBA" id="ARBA00022516"/>
    </source>
</evidence>
<dbReference type="PANTHER" id="PTHR21248:SF22">
    <property type="entry name" value="PHOSPHOLIPASE D"/>
    <property type="match status" value="1"/>
</dbReference>
<dbReference type="GO" id="GO:0005886">
    <property type="term" value="C:plasma membrane"/>
    <property type="evidence" value="ECO:0007669"/>
    <property type="project" value="UniProtKB-SubCell"/>
</dbReference>
<dbReference type="Pfam" id="PF13091">
    <property type="entry name" value="PLDc_2"/>
    <property type="match status" value="2"/>
</dbReference>